<proteinExistence type="predicted"/>
<feature type="region of interest" description="Disordered" evidence="1">
    <location>
        <begin position="1"/>
        <end position="29"/>
    </location>
</feature>
<name>A0ABU6SGX3_9FABA</name>
<reference evidence="2 3" key="1">
    <citation type="journal article" date="2023" name="Plants (Basel)">
        <title>Bridging the Gap: Combining Genomics and Transcriptomics Approaches to Understand Stylosanthes scabra, an Orphan Legume from the Brazilian Caatinga.</title>
        <authorList>
            <person name="Ferreira-Neto J.R.C."/>
            <person name="da Silva M.D."/>
            <person name="Binneck E."/>
            <person name="de Melo N.F."/>
            <person name="da Silva R.H."/>
            <person name="de Melo A.L.T.M."/>
            <person name="Pandolfi V."/>
            <person name="Bustamante F.O."/>
            <person name="Brasileiro-Vidal A.C."/>
            <person name="Benko-Iseppon A.M."/>
        </authorList>
    </citation>
    <scope>NUCLEOTIDE SEQUENCE [LARGE SCALE GENOMIC DNA]</scope>
    <source>
        <tissue evidence="2">Leaves</tissue>
    </source>
</reference>
<evidence type="ECO:0000313" key="3">
    <source>
        <dbReference type="Proteomes" id="UP001341840"/>
    </source>
</evidence>
<evidence type="ECO:0000313" key="2">
    <source>
        <dbReference type="EMBL" id="MED6135365.1"/>
    </source>
</evidence>
<dbReference type="EMBL" id="JASCZI010060696">
    <property type="protein sequence ID" value="MED6135365.1"/>
    <property type="molecule type" value="Genomic_DNA"/>
</dbReference>
<sequence>MSQPDPPTAQVKKIPITWDGQKGFDPDNNVRTQEISNVIELMLNEPWIMYSEIPADVQKRWFEKWVEKFMWPEEQKDKNQKVYDHRAGKRYQQIMQDVRDGELQRLRWLSEMLRRQLLHRFATDPGFLKHRRSTRQGHWIAHLPSQNSSARPTHGSVSILEKYVNDLLTEFSANFELCLTHTRTEFVGLVDSSPHLSAPPAMEVHLPPPPALRQVLLLRRLRL</sequence>
<protein>
    <submittedName>
        <fullName evidence="2">Uncharacterized protein</fullName>
    </submittedName>
</protein>
<gene>
    <name evidence="2" type="ORF">PIB30_045759</name>
</gene>
<evidence type="ECO:0000256" key="1">
    <source>
        <dbReference type="SAM" id="MobiDB-lite"/>
    </source>
</evidence>
<keyword evidence="3" id="KW-1185">Reference proteome</keyword>
<dbReference type="Proteomes" id="UP001341840">
    <property type="component" value="Unassembled WGS sequence"/>
</dbReference>
<organism evidence="2 3">
    <name type="scientific">Stylosanthes scabra</name>
    <dbReference type="NCBI Taxonomy" id="79078"/>
    <lineage>
        <taxon>Eukaryota</taxon>
        <taxon>Viridiplantae</taxon>
        <taxon>Streptophyta</taxon>
        <taxon>Embryophyta</taxon>
        <taxon>Tracheophyta</taxon>
        <taxon>Spermatophyta</taxon>
        <taxon>Magnoliopsida</taxon>
        <taxon>eudicotyledons</taxon>
        <taxon>Gunneridae</taxon>
        <taxon>Pentapetalae</taxon>
        <taxon>rosids</taxon>
        <taxon>fabids</taxon>
        <taxon>Fabales</taxon>
        <taxon>Fabaceae</taxon>
        <taxon>Papilionoideae</taxon>
        <taxon>50 kb inversion clade</taxon>
        <taxon>dalbergioids sensu lato</taxon>
        <taxon>Dalbergieae</taxon>
        <taxon>Pterocarpus clade</taxon>
        <taxon>Stylosanthes</taxon>
    </lineage>
</organism>
<comment type="caution">
    <text evidence="2">The sequence shown here is derived from an EMBL/GenBank/DDBJ whole genome shotgun (WGS) entry which is preliminary data.</text>
</comment>
<accession>A0ABU6SGX3</accession>